<sequence>MTLNFDHLPFFDHHTHLLFTDKTKITAKELSMNFLHGYQDMDPFEQGLDATYAHGRASERQLENIENLGVVKTVVNYMSQFLGCEPTIEAVVEARNERIKDVEGLKKYTKDLYEDQNIVGTLVDWPFNEDVENESVFPVPVYRMYNYEDVYFEQLKTASSFEELMTVLTKSVRKAINEDGYIALKCHVAEHYTMAVRNVTDEEAAIQFVAAQNGDYTALENVYFAAFRNLMFEAQDLDVPIHIHVGSTGFNRQSAAFVPEMDPFQFAPFLVSDPQYVKTKIVLLHQGYPYTRHASLMAYSFPNVYVDMSWTLPWASSIFCSCIEDVLSTAPHTKIFFGTGQHGLPEIAWTASKVAKTCLAEVMNKMVSLNLMAPSQAEETAKMLLYKNAEALYDSKKKALSNIR</sequence>
<evidence type="ECO:0000313" key="2">
    <source>
        <dbReference type="EMBL" id="XDK33179.1"/>
    </source>
</evidence>
<dbReference type="InterPro" id="IPR032466">
    <property type="entry name" value="Metal_Hydrolase"/>
</dbReference>
<reference evidence="2" key="1">
    <citation type="submission" date="2024-07" db="EMBL/GenBank/DDBJ databases">
        <title>Halotolerant mesophilic bacterium Ornithinibacillus sp. 4-3, sp. nov., isolated from soil.</title>
        <authorList>
            <person name="Sidarenka A.V."/>
            <person name="Guliayeva D.E."/>
            <person name="Leanovich S.I."/>
            <person name="Hileuskaya K.S."/>
            <person name="Akhremchuk A.E."/>
            <person name="Sikolenko M.A."/>
            <person name="Valentovich L.N."/>
        </authorList>
    </citation>
    <scope>NUCLEOTIDE SEQUENCE</scope>
    <source>
        <strain evidence="2">4-3</strain>
    </source>
</reference>
<protein>
    <submittedName>
        <fullName evidence="2">Amidohydrolase family protein</fullName>
    </submittedName>
</protein>
<dbReference type="Pfam" id="PF04909">
    <property type="entry name" value="Amidohydro_2"/>
    <property type="match status" value="1"/>
</dbReference>
<dbReference type="RefSeq" id="WP_368653861.1">
    <property type="nucleotide sequence ID" value="NZ_CP162599.1"/>
</dbReference>
<accession>A0AB39HS77</accession>
<dbReference type="GO" id="GO:0016787">
    <property type="term" value="F:hydrolase activity"/>
    <property type="evidence" value="ECO:0007669"/>
    <property type="project" value="InterPro"/>
</dbReference>
<dbReference type="EMBL" id="CP162599">
    <property type="protein sequence ID" value="XDK33179.1"/>
    <property type="molecule type" value="Genomic_DNA"/>
</dbReference>
<dbReference type="PANTHER" id="PTHR43383">
    <property type="entry name" value="NODULIN 6"/>
    <property type="match status" value="1"/>
</dbReference>
<dbReference type="InterPro" id="IPR006680">
    <property type="entry name" value="Amidohydro-rel"/>
</dbReference>
<gene>
    <name evidence="2" type="ORF">AB4Y30_02080</name>
</gene>
<proteinExistence type="predicted"/>
<dbReference type="SUPFAM" id="SSF51556">
    <property type="entry name" value="Metallo-dependent hydrolases"/>
    <property type="match status" value="1"/>
</dbReference>
<dbReference type="Gene3D" id="3.20.20.140">
    <property type="entry name" value="Metal-dependent hydrolases"/>
    <property type="match status" value="1"/>
</dbReference>
<name>A0AB39HS77_9BACI</name>
<dbReference type="AlphaFoldDB" id="A0AB39HS77"/>
<evidence type="ECO:0000259" key="1">
    <source>
        <dbReference type="Pfam" id="PF04909"/>
    </source>
</evidence>
<feature type="domain" description="Amidohydrolase-related" evidence="1">
    <location>
        <begin position="206"/>
        <end position="394"/>
    </location>
</feature>
<dbReference type="PANTHER" id="PTHR43383:SF2">
    <property type="entry name" value="AMIDOHYDROLASE 2 FAMILY PROTEIN"/>
    <property type="match status" value="1"/>
</dbReference>
<organism evidence="2">
    <name type="scientific">Ornithinibacillus sp. 4-3</name>
    <dbReference type="NCBI Taxonomy" id="3231488"/>
    <lineage>
        <taxon>Bacteria</taxon>
        <taxon>Bacillati</taxon>
        <taxon>Bacillota</taxon>
        <taxon>Bacilli</taxon>
        <taxon>Bacillales</taxon>
        <taxon>Bacillaceae</taxon>
        <taxon>Ornithinibacillus</taxon>
    </lineage>
</organism>